<keyword evidence="3" id="KW-0012">Acyltransferase</keyword>
<evidence type="ECO:0000313" key="4">
    <source>
        <dbReference type="Proteomes" id="UP000494330"/>
    </source>
</evidence>
<gene>
    <name evidence="3" type="ORF">BPA30113_00354</name>
</gene>
<evidence type="ECO:0000259" key="2">
    <source>
        <dbReference type="Pfam" id="PF01757"/>
    </source>
</evidence>
<organism evidence="3 4">
    <name type="scientific">Burkholderia paludis</name>
    <dbReference type="NCBI Taxonomy" id="1506587"/>
    <lineage>
        <taxon>Bacteria</taxon>
        <taxon>Pseudomonadati</taxon>
        <taxon>Pseudomonadota</taxon>
        <taxon>Betaproteobacteria</taxon>
        <taxon>Burkholderiales</taxon>
        <taxon>Burkholderiaceae</taxon>
        <taxon>Burkholderia</taxon>
        <taxon>Burkholderia cepacia complex</taxon>
    </lineage>
</organism>
<dbReference type="AlphaFoldDB" id="A0A6J5DAT5"/>
<dbReference type="PANTHER" id="PTHR23028:SF53">
    <property type="entry name" value="ACYL_TRANSF_3 DOMAIN-CONTAINING PROTEIN"/>
    <property type="match status" value="1"/>
</dbReference>
<dbReference type="Pfam" id="PF01757">
    <property type="entry name" value="Acyl_transf_3"/>
    <property type="match status" value="1"/>
</dbReference>
<protein>
    <submittedName>
        <fullName evidence="3">Putative acyltransferase</fullName>
    </submittedName>
</protein>
<dbReference type="InterPro" id="IPR050879">
    <property type="entry name" value="Acyltransferase_3"/>
</dbReference>
<feature type="transmembrane region" description="Helical" evidence="1">
    <location>
        <begin position="87"/>
        <end position="107"/>
    </location>
</feature>
<reference evidence="3 4" key="1">
    <citation type="submission" date="2019-09" db="EMBL/GenBank/DDBJ databases">
        <authorList>
            <person name="Depoorter E."/>
        </authorList>
    </citation>
    <scope>NUCLEOTIDE SEQUENCE [LARGE SCALE GENOMIC DNA]</scope>
    <source>
        <strain evidence="3">LMG 30113</strain>
    </source>
</reference>
<dbReference type="EMBL" id="CABVQD010000001">
    <property type="protein sequence ID" value="VWB13909.1"/>
    <property type="molecule type" value="Genomic_DNA"/>
</dbReference>
<feature type="transmembrane region" description="Helical" evidence="1">
    <location>
        <begin position="175"/>
        <end position="194"/>
    </location>
</feature>
<feature type="domain" description="Acyltransferase 3" evidence="2">
    <location>
        <begin position="7"/>
        <end position="335"/>
    </location>
</feature>
<dbReference type="GO" id="GO:0016020">
    <property type="term" value="C:membrane"/>
    <property type="evidence" value="ECO:0007669"/>
    <property type="project" value="TreeGrafter"/>
</dbReference>
<evidence type="ECO:0000313" key="3">
    <source>
        <dbReference type="EMBL" id="VWB13909.1"/>
    </source>
</evidence>
<keyword evidence="3" id="KW-0808">Transferase</keyword>
<feature type="transmembrane region" description="Helical" evidence="1">
    <location>
        <begin position="293"/>
        <end position="311"/>
    </location>
</feature>
<dbReference type="InterPro" id="IPR002656">
    <property type="entry name" value="Acyl_transf_3_dom"/>
</dbReference>
<dbReference type="GO" id="GO:0016747">
    <property type="term" value="F:acyltransferase activity, transferring groups other than amino-acyl groups"/>
    <property type="evidence" value="ECO:0007669"/>
    <property type="project" value="InterPro"/>
</dbReference>
<dbReference type="PANTHER" id="PTHR23028">
    <property type="entry name" value="ACETYLTRANSFERASE"/>
    <property type="match status" value="1"/>
</dbReference>
<keyword evidence="1" id="KW-0812">Transmembrane</keyword>
<name>A0A6J5DAT5_9BURK</name>
<dbReference type="Proteomes" id="UP000494330">
    <property type="component" value="Unassembled WGS sequence"/>
</dbReference>
<feature type="transmembrane region" description="Helical" evidence="1">
    <location>
        <begin position="259"/>
        <end position="281"/>
    </location>
</feature>
<feature type="transmembrane region" description="Helical" evidence="1">
    <location>
        <begin position="323"/>
        <end position="344"/>
    </location>
</feature>
<keyword evidence="1" id="KW-0472">Membrane</keyword>
<proteinExistence type="predicted"/>
<accession>A0A6J5DAT5</accession>
<dbReference type="GO" id="GO:0009103">
    <property type="term" value="P:lipopolysaccharide biosynthetic process"/>
    <property type="evidence" value="ECO:0007669"/>
    <property type="project" value="TreeGrafter"/>
</dbReference>
<evidence type="ECO:0000256" key="1">
    <source>
        <dbReference type="SAM" id="Phobius"/>
    </source>
</evidence>
<keyword evidence="1" id="KW-1133">Transmembrane helix</keyword>
<sequence length="413" mass="45711">MNHRVTQLTGLRAVAVSMVVVGHAEHVLPGGYTGPYAPLRLIADGRLGVLIFFVLSGFLITGVLRAEFARTGGIALGPFYVRRALRIWPACYVYLAAVAIAACAGGFDVDRRQWLYAALHLWNYSAWFGLSGDNALHPDGAWYLGHFWSLALEEQFYWFWPLLFVSGMRRGGTRWLAALILLVPLVRAVTYFAAPALRGQLGMMLHTGVDPILIGCYASLNRERLEAWIGSWRGEARIVTAIVLLVLFGMPLAEHRLGGFWNATYGVTLEAALIAIVIVVLNFRDEFWCARWLRARPVVFVGTISFSLYLWQQPFANPGLPIAHAFPLGIVWALLAATASYFFVEKPFLRLKDRHAAREARRVRGDAPRMPARGVATGPKVSEQVEQAGGAALLEALQRGGRIPEVPEHIDPV</sequence>
<keyword evidence="4" id="KW-1185">Reference proteome</keyword>
<feature type="transmembrane region" description="Helical" evidence="1">
    <location>
        <begin position="48"/>
        <end position="66"/>
    </location>
</feature>